<reference evidence="2 3" key="1">
    <citation type="submission" date="2018-07" db="EMBL/GenBank/DDBJ databases">
        <title>Genomic Encyclopedia of Type Strains, Phase IV (KMG-IV): sequencing the most valuable type-strain genomes for metagenomic binning, comparative biology and taxonomic classification.</title>
        <authorList>
            <person name="Goeker M."/>
        </authorList>
    </citation>
    <scope>NUCLEOTIDE SEQUENCE [LARGE SCALE GENOMIC DNA]</scope>
    <source>
        <strain evidence="2 3">DSM 27016</strain>
    </source>
</reference>
<evidence type="ECO:0000313" key="2">
    <source>
        <dbReference type="EMBL" id="RCX16365.1"/>
    </source>
</evidence>
<sequence length="74" mass="8453">MIRDLFHVTPHFFKNGVYRGLIYFLMLIVLAMMLINPIVVLLPVIFIVSMSCKAYIPECQTGYISVALTVCKNE</sequence>
<dbReference type="Proteomes" id="UP000253034">
    <property type="component" value="Unassembled WGS sequence"/>
</dbReference>
<keyword evidence="1" id="KW-0472">Membrane</keyword>
<proteinExistence type="predicted"/>
<gene>
    <name evidence="2" type="ORF">DFR58_111110</name>
</gene>
<feature type="transmembrane region" description="Helical" evidence="1">
    <location>
        <begin position="20"/>
        <end position="48"/>
    </location>
</feature>
<accession>A0A369B4W1</accession>
<name>A0A369B4W1_9FIRM</name>
<dbReference type="AlphaFoldDB" id="A0A369B4W1"/>
<evidence type="ECO:0000313" key="3">
    <source>
        <dbReference type="Proteomes" id="UP000253034"/>
    </source>
</evidence>
<protein>
    <submittedName>
        <fullName evidence="2">Uncharacterized protein</fullName>
    </submittedName>
</protein>
<keyword evidence="1" id="KW-0812">Transmembrane</keyword>
<evidence type="ECO:0000256" key="1">
    <source>
        <dbReference type="SAM" id="Phobius"/>
    </source>
</evidence>
<organism evidence="2 3">
    <name type="scientific">Anaerobacterium chartisolvens</name>
    <dbReference type="NCBI Taxonomy" id="1297424"/>
    <lineage>
        <taxon>Bacteria</taxon>
        <taxon>Bacillati</taxon>
        <taxon>Bacillota</taxon>
        <taxon>Clostridia</taxon>
        <taxon>Eubacteriales</taxon>
        <taxon>Oscillospiraceae</taxon>
        <taxon>Anaerobacterium</taxon>
    </lineage>
</organism>
<comment type="caution">
    <text evidence="2">The sequence shown here is derived from an EMBL/GenBank/DDBJ whole genome shotgun (WGS) entry which is preliminary data.</text>
</comment>
<keyword evidence="1" id="KW-1133">Transmembrane helix</keyword>
<dbReference type="EMBL" id="QPJT01000011">
    <property type="protein sequence ID" value="RCX16365.1"/>
    <property type="molecule type" value="Genomic_DNA"/>
</dbReference>
<keyword evidence="3" id="KW-1185">Reference proteome</keyword>